<dbReference type="EMBL" id="JWZX01002708">
    <property type="protein sequence ID" value="KOO27499.1"/>
    <property type="molecule type" value="Genomic_DNA"/>
</dbReference>
<dbReference type="AlphaFoldDB" id="A0A0M0JLR4"/>
<protein>
    <submittedName>
        <fullName evidence="1">Uncharacterized protein</fullName>
    </submittedName>
</protein>
<dbReference type="OrthoDB" id="195689at2759"/>
<reference evidence="2" key="1">
    <citation type="journal article" date="2015" name="PLoS Genet.">
        <title>Genome Sequence and Transcriptome Analyses of Chrysochromulina tobin: Metabolic Tools for Enhanced Algal Fitness in the Prominent Order Prymnesiales (Haptophyceae).</title>
        <authorList>
            <person name="Hovde B.T."/>
            <person name="Deodato C.R."/>
            <person name="Hunsperger H.M."/>
            <person name="Ryken S.A."/>
            <person name="Yost W."/>
            <person name="Jha R.K."/>
            <person name="Patterson J."/>
            <person name="Monnat R.J. Jr."/>
            <person name="Barlow S.B."/>
            <person name="Starkenburg S.R."/>
            <person name="Cattolico R.A."/>
        </authorList>
    </citation>
    <scope>NUCLEOTIDE SEQUENCE</scope>
    <source>
        <strain evidence="2">CCMP291</strain>
    </source>
</reference>
<proteinExistence type="predicted"/>
<accession>A0A0M0JLR4</accession>
<comment type="caution">
    <text evidence="1">The sequence shown here is derived from an EMBL/GenBank/DDBJ whole genome shotgun (WGS) entry which is preliminary data.</text>
</comment>
<dbReference type="Proteomes" id="UP000037460">
    <property type="component" value="Unassembled WGS sequence"/>
</dbReference>
<sequence>MALLGASLSALAVVLPGAPVLVVGNGAVQLLAARLAAIRGYQTTLACVPQFIEQAKDFLWDDKYPQGSLPIKLLPIAGGDAEKGIETAAAACEGLIVAFDSEKQAMPDSALSVFLPTGSKLKRVALMSRYLNGAGMGFFPKAAKFAANAEIWAGDPDLVAQYQAQEASVRARAKEVGASTTIIRAGTLKGGASGDALMGGAGEPMFLNPAFYTIGQQDVVNWRLLYDCGALSVSLTRGDTLPGPGFSAALTATTETGGAGDSHRGAIAMALVEALRSEVAADTDFSVASSAGRDFPQGSDAWQALFKKA</sequence>
<name>A0A0M0JLR4_9EUKA</name>
<evidence type="ECO:0000313" key="1">
    <source>
        <dbReference type="EMBL" id="KOO27499.1"/>
    </source>
</evidence>
<evidence type="ECO:0000313" key="2">
    <source>
        <dbReference type="Proteomes" id="UP000037460"/>
    </source>
</evidence>
<keyword evidence="2" id="KW-1185">Reference proteome</keyword>
<organism evidence="1 2">
    <name type="scientific">Chrysochromulina tobinii</name>
    <dbReference type="NCBI Taxonomy" id="1460289"/>
    <lineage>
        <taxon>Eukaryota</taxon>
        <taxon>Haptista</taxon>
        <taxon>Haptophyta</taxon>
        <taxon>Prymnesiophyceae</taxon>
        <taxon>Prymnesiales</taxon>
        <taxon>Chrysochromulinaceae</taxon>
        <taxon>Chrysochromulina</taxon>
    </lineage>
</organism>
<gene>
    <name evidence="1" type="ORF">Ctob_007241</name>
</gene>